<protein>
    <submittedName>
        <fullName evidence="2">Uncharacterized protein</fullName>
    </submittedName>
</protein>
<dbReference type="AlphaFoldDB" id="A0A317YB30"/>
<evidence type="ECO:0000256" key="1">
    <source>
        <dbReference type="SAM" id="MobiDB-lite"/>
    </source>
</evidence>
<reference evidence="2" key="1">
    <citation type="journal article" date="2018" name="Nat. Genet.">
        <title>Extensive intraspecific gene order and gene structural variations between Mo17 and other maize genomes.</title>
        <authorList>
            <person name="Sun S."/>
            <person name="Zhou Y."/>
            <person name="Chen J."/>
            <person name="Shi J."/>
            <person name="Zhao H."/>
            <person name="Zhao H."/>
            <person name="Song W."/>
            <person name="Zhang M."/>
            <person name="Cui Y."/>
            <person name="Dong X."/>
            <person name="Liu H."/>
            <person name="Ma X."/>
            <person name="Jiao Y."/>
            <person name="Wang B."/>
            <person name="Wei X."/>
            <person name="Stein J.C."/>
            <person name="Glaubitz J.C."/>
            <person name="Lu F."/>
            <person name="Yu G."/>
            <person name="Liang C."/>
            <person name="Fengler K."/>
            <person name="Li B."/>
            <person name="Rafalski A."/>
            <person name="Schnable P.S."/>
            <person name="Ware D.H."/>
            <person name="Buckler E.S."/>
            <person name="Lai J."/>
        </authorList>
    </citation>
    <scope>NUCLEOTIDE SEQUENCE [LARGE SCALE GENOMIC DNA]</scope>
    <source>
        <tissue evidence="2">Seedling</tissue>
    </source>
</reference>
<dbReference type="Proteomes" id="UP000251960">
    <property type="component" value="Chromosome 1"/>
</dbReference>
<feature type="region of interest" description="Disordered" evidence="1">
    <location>
        <begin position="1"/>
        <end position="74"/>
    </location>
</feature>
<proteinExistence type="predicted"/>
<evidence type="ECO:0000313" key="2">
    <source>
        <dbReference type="EMBL" id="PWZ55286.1"/>
    </source>
</evidence>
<feature type="compositionally biased region" description="Basic and acidic residues" evidence="1">
    <location>
        <begin position="1"/>
        <end position="26"/>
    </location>
</feature>
<sequence>MARSEQKLARCVERAESRPGARRRGDPASVGFHELRGRRQDGGTPGIQARTELHGRQREVRPTASGLGKKQLRC</sequence>
<dbReference type="EMBL" id="NCVQ01000001">
    <property type="protein sequence ID" value="PWZ55286.1"/>
    <property type="molecule type" value="Genomic_DNA"/>
</dbReference>
<comment type="caution">
    <text evidence="2">The sequence shown here is derived from an EMBL/GenBank/DDBJ whole genome shotgun (WGS) entry which is preliminary data.</text>
</comment>
<name>A0A317YB30_MAIZE</name>
<gene>
    <name evidence="2" type="ORF">Zm00014a_021656</name>
</gene>
<organism evidence="2">
    <name type="scientific">Zea mays</name>
    <name type="common">Maize</name>
    <dbReference type="NCBI Taxonomy" id="4577"/>
    <lineage>
        <taxon>Eukaryota</taxon>
        <taxon>Viridiplantae</taxon>
        <taxon>Streptophyta</taxon>
        <taxon>Embryophyta</taxon>
        <taxon>Tracheophyta</taxon>
        <taxon>Spermatophyta</taxon>
        <taxon>Magnoliopsida</taxon>
        <taxon>Liliopsida</taxon>
        <taxon>Poales</taxon>
        <taxon>Poaceae</taxon>
        <taxon>PACMAD clade</taxon>
        <taxon>Panicoideae</taxon>
        <taxon>Andropogonodae</taxon>
        <taxon>Andropogoneae</taxon>
        <taxon>Tripsacinae</taxon>
        <taxon>Zea</taxon>
    </lineage>
</organism>
<feature type="compositionally biased region" description="Basic and acidic residues" evidence="1">
    <location>
        <begin position="51"/>
        <end position="61"/>
    </location>
</feature>
<accession>A0A317YB30</accession>